<evidence type="ECO:0000313" key="9">
    <source>
        <dbReference type="Proteomes" id="UP000237423"/>
    </source>
</evidence>
<feature type="transmembrane region" description="Helical" evidence="6">
    <location>
        <begin position="45"/>
        <end position="67"/>
    </location>
</feature>
<reference evidence="8 9" key="1">
    <citation type="submission" date="2017-11" db="EMBL/GenBank/DDBJ databases">
        <title>Draft Genome Sequence of Methylobacter psychrotolerans Sph1T, an Obligate Methanotroph from Low-Temperature Environments.</title>
        <authorList>
            <person name="Oshkin I.Y."/>
            <person name="Miroshnikov K."/>
            <person name="Belova S.E."/>
            <person name="Korzhenkov A."/>
            <person name="Toshchakov S.V."/>
            <person name="Dedysh S.N."/>
        </authorList>
    </citation>
    <scope>NUCLEOTIDE SEQUENCE [LARGE SCALE GENOMIC DNA]</scope>
    <source>
        <strain evidence="8 9">Sph1</strain>
    </source>
</reference>
<feature type="domain" description="EamA" evidence="7">
    <location>
        <begin position="165"/>
        <end position="299"/>
    </location>
</feature>
<feature type="transmembrane region" description="Helical" evidence="6">
    <location>
        <begin position="283"/>
        <end position="300"/>
    </location>
</feature>
<keyword evidence="4 6" id="KW-1133">Transmembrane helix</keyword>
<dbReference type="RefSeq" id="WP_232463726.1">
    <property type="nucleotide sequence ID" value="NZ_CP022129.1"/>
</dbReference>
<evidence type="ECO:0000256" key="5">
    <source>
        <dbReference type="ARBA" id="ARBA00023136"/>
    </source>
</evidence>
<accession>A0A2S5CPA3</accession>
<feature type="transmembrane region" description="Helical" evidence="6">
    <location>
        <begin position="258"/>
        <end position="277"/>
    </location>
</feature>
<feature type="transmembrane region" description="Helical" evidence="6">
    <location>
        <begin position="112"/>
        <end position="130"/>
    </location>
</feature>
<dbReference type="PANTHER" id="PTHR42920">
    <property type="entry name" value="OS03G0707200 PROTEIN-RELATED"/>
    <property type="match status" value="1"/>
</dbReference>
<gene>
    <name evidence="8" type="ORF">AADEFJLK_01247</name>
</gene>
<dbReference type="InterPro" id="IPR051258">
    <property type="entry name" value="Diverse_Substrate_Transporter"/>
</dbReference>
<feature type="transmembrane region" description="Helical" evidence="6">
    <location>
        <begin position="137"/>
        <end position="156"/>
    </location>
</feature>
<feature type="transmembrane region" description="Helical" evidence="6">
    <location>
        <begin position="227"/>
        <end position="246"/>
    </location>
</feature>
<dbReference type="Proteomes" id="UP000237423">
    <property type="component" value="Unassembled WGS sequence"/>
</dbReference>
<evidence type="ECO:0000259" key="7">
    <source>
        <dbReference type="Pfam" id="PF00892"/>
    </source>
</evidence>
<comment type="subcellular location">
    <subcellularLocation>
        <location evidence="1">Cell membrane</location>
        <topology evidence="1">Multi-pass membrane protein</topology>
    </subcellularLocation>
</comment>
<evidence type="ECO:0000256" key="3">
    <source>
        <dbReference type="ARBA" id="ARBA00022692"/>
    </source>
</evidence>
<evidence type="ECO:0000256" key="4">
    <source>
        <dbReference type="ARBA" id="ARBA00022989"/>
    </source>
</evidence>
<feature type="domain" description="EamA" evidence="7">
    <location>
        <begin position="14"/>
        <end position="152"/>
    </location>
</feature>
<keyword evidence="2" id="KW-1003">Cell membrane</keyword>
<dbReference type="InterPro" id="IPR037185">
    <property type="entry name" value="EmrE-like"/>
</dbReference>
<dbReference type="SUPFAM" id="SSF103481">
    <property type="entry name" value="Multidrug resistance efflux transporter EmrE"/>
    <property type="match status" value="2"/>
</dbReference>
<evidence type="ECO:0000256" key="2">
    <source>
        <dbReference type="ARBA" id="ARBA00022475"/>
    </source>
</evidence>
<dbReference type="PANTHER" id="PTHR42920:SF5">
    <property type="entry name" value="EAMA DOMAIN-CONTAINING PROTEIN"/>
    <property type="match status" value="1"/>
</dbReference>
<dbReference type="Pfam" id="PF00892">
    <property type="entry name" value="EamA"/>
    <property type="match status" value="2"/>
</dbReference>
<feature type="transmembrane region" description="Helical" evidence="6">
    <location>
        <begin position="79"/>
        <end position="100"/>
    </location>
</feature>
<feature type="transmembrane region" description="Helical" evidence="6">
    <location>
        <begin position="12"/>
        <end position="33"/>
    </location>
</feature>
<proteinExistence type="predicted"/>
<evidence type="ECO:0000256" key="1">
    <source>
        <dbReference type="ARBA" id="ARBA00004651"/>
    </source>
</evidence>
<dbReference type="EMBL" id="PGFZ01000002">
    <property type="protein sequence ID" value="POZ52643.1"/>
    <property type="molecule type" value="Genomic_DNA"/>
</dbReference>
<organism evidence="8 9">
    <name type="scientific">Methylovulum psychrotolerans</name>
    <dbReference type="NCBI Taxonomy" id="1704499"/>
    <lineage>
        <taxon>Bacteria</taxon>
        <taxon>Pseudomonadati</taxon>
        <taxon>Pseudomonadota</taxon>
        <taxon>Gammaproteobacteria</taxon>
        <taxon>Methylococcales</taxon>
        <taxon>Methylococcaceae</taxon>
        <taxon>Methylovulum</taxon>
    </lineage>
</organism>
<keyword evidence="5 6" id="KW-0472">Membrane</keyword>
<feature type="transmembrane region" description="Helical" evidence="6">
    <location>
        <begin position="162"/>
        <end position="184"/>
    </location>
</feature>
<comment type="caution">
    <text evidence="8">The sequence shown here is derived from an EMBL/GenBank/DDBJ whole genome shotgun (WGS) entry which is preliminary data.</text>
</comment>
<dbReference type="InterPro" id="IPR000620">
    <property type="entry name" value="EamA_dom"/>
</dbReference>
<evidence type="ECO:0000313" key="8">
    <source>
        <dbReference type="EMBL" id="POZ52643.1"/>
    </source>
</evidence>
<keyword evidence="3 6" id="KW-0812">Transmembrane</keyword>
<dbReference type="AlphaFoldDB" id="A0A2S5CPA3"/>
<dbReference type="GO" id="GO:0005886">
    <property type="term" value="C:plasma membrane"/>
    <property type="evidence" value="ECO:0007669"/>
    <property type="project" value="UniProtKB-SubCell"/>
</dbReference>
<protein>
    <submittedName>
        <fullName evidence="8">EamA/RhaT family transporter</fullName>
    </submittedName>
</protein>
<name>A0A2S5CPA3_9GAMM</name>
<feature type="transmembrane region" description="Helical" evidence="6">
    <location>
        <begin position="196"/>
        <end position="215"/>
    </location>
</feature>
<evidence type="ECO:0000256" key="6">
    <source>
        <dbReference type="SAM" id="Phobius"/>
    </source>
</evidence>
<sequence length="302" mass="32493">MIETAATERRQHLLGFTLVLLGAFGFSAKAILIKLAYAEDTPIDAISLMALRMAFSLPFFLLVAGWQQQTTQAAMTRKQWLTITALGLMGYYIASYLDFLGLQSISAGLERVILFLYPTLVVLFSALFYRRHITLRVGVALTLSYAGMLLVFIEQLSLTNQAIWLGSALVLGSAIVFALFTMGSGVMTHSIGAARFTAYTMTVASLATLVHFGLSHGLELTQWPLKIYGLALLMAIFSTVLPAFLMNAGIRKIGASSASIISTIGPIATLALAHFVLAEAITALQIAGTFLVLAGVYVVGKK</sequence>